<dbReference type="GeneID" id="54472467"/>
<sequence>MHLPPPPEPRELLPPLLACLPTAFISQRPPPALLPLLSPLLRQRISFLSSSNTQSQSDSWLPLLSWSAARGAKLPDIVERMPLEPHPVSGEVEIDDLPPAKFRRLDEETLHAQVRAEQFGILPTYLWCESDEHGQLGPGWRLAELRALEDEEDGTEWFESISEANDAAPDARRAHLPDPTPQQNSRPAYGRIPSSTTNGDDNDDAYWAAYDRTPGRRTPANKLSPLPSSAAQFPPHLQQRGASAAASQAEQDYYARYAAEVQPALDSHDPDEESSQTGPSSLNGHTLLPAESAPAALPSTSRMSYYDNDDRPTNHSLYPAPNPSALQQTNTFPLPAPAPISPSASPSPTTSIEKLEARARAISEADDRAHMAIRQHIATDVKSLYRLARTAGMERGEFERVVRTELECLGLMERDE</sequence>
<accession>A0A6A6PKX4</accession>
<dbReference type="AlphaFoldDB" id="A0A6A6PKX4"/>
<name>A0A6A6PKX4_9PEZI</name>
<keyword evidence="3" id="KW-1185">Reference proteome</keyword>
<feature type="region of interest" description="Disordered" evidence="1">
    <location>
        <begin position="265"/>
        <end position="351"/>
    </location>
</feature>
<feature type="compositionally biased region" description="Polar residues" evidence="1">
    <location>
        <begin position="275"/>
        <end position="284"/>
    </location>
</feature>
<evidence type="ECO:0000313" key="3">
    <source>
        <dbReference type="Proteomes" id="UP000799767"/>
    </source>
</evidence>
<feature type="region of interest" description="Disordered" evidence="1">
    <location>
        <begin position="168"/>
        <end position="249"/>
    </location>
</feature>
<proteinExistence type="predicted"/>
<protein>
    <submittedName>
        <fullName evidence="2">Uncharacterized protein</fullName>
    </submittedName>
</protein>
<dbReference type="OrthoDB" id="5578001at2759"/>
<dbReference type="RefSeq" id="XP_033587026.1">
    <property type="nucleotide sequence ID" value="XM_033731465.1"/>
</dbReference>
<feature type="compositionally biased region" description="Low complexity" evidence="1">
    <location>
        <begin position="286"/>
        <end position="301"/>
    </location>
</feature>
<evidence type="ECO:0000256" key="1">
    <source>
        <dbReference type="SAM" id="MobiDB-lite"/>
    </source>
</evidence>
<evidence type="ECO:0000313" key="2">
    <source>
        <dbReference type="EMBL" id="KAF2480456.1"/>
    </source>
</evidence>
<feature type="compositionally biased region" description="Low complexity" evidence="1">
    <location>
        <begin position="341"/>
        <end position="351"/>
    </location>
</feature>
<dbReference type="Proteomes" id="UP000799767">
    <property type="component" value="Unassembled WGS sequence"/>
</dbReference>
<dbReference type="EMBL" id="MU001639">
    <property type="protein sequence ID" value="KAF2480456.1"/>
    <property type="molecule type" value="Genomic_DNA"/>
</dbReference>
<reference evidence="2" key="1">
    <citation type="journal article" date="2020" name="Stud. Mycol.">
        <title>101 Dothideomycetes genomes: a test case for predicting lifestyles and emergence of pathogens.</title>
        <authorList>
            <person name="Haridas S."/>
            <person name="Albert R."/>
            <person name="Binder M."/>
            <person name="Bloem J."/>
            <person name="Labutti K."/>
            <person name="Salamov A."/>
            <person name="Andreopoulos B."/>
            <person name="Baker S."/>
            <person name="Barry K."/>
            <person name="Bills G."/>
            <person name="Bluhm B."/>
            <person name="Cannon C."/>
            <person name="Castanera R."/>
            <person name="Culley D."/>
            <person name="Daum C."/>
            <person name="Ezra D."/>
            <person name="Gonzalez J."/>
            <person name="Henrissat B."/>
            <person name="Kuo A."/>
            <person name="Liang C."/>
            <person name="Lipzen A."/>
            <person name="Lutzoni F."/>
            <person name="Magnuson J."/>
            <person name="Mondo S."/>
            <person name="Nolan M."/>
            <person name="Ohm R."/>
            <person name="Pangilinan J."/>
            <person name="Park H.-J."/>
            <person name="Ramirez L."/>
            <person name="Alfaro M."/>
            <person name="Sun H."/>
            <person name="Tritt A."/>
            <person name="Yoshinaga Y."/>
            <person name="Zwiers L.-H."/>
            <person name="Turgeon B."/>
            <person name="Goodwin S."/>
            <person name="Spatafora J."/>
            <person name="Crous P."/>
            <person name="Grigoriev I."/>
        </authorList>
    </citation>
    <scope>NUCLEOTIDE SEQUENCE</scope>
    <source>
        <strain evidence="2">CBS 113389</strain>
    </source>
</reference>
<organism evidence="2 3">
    <name type="scientific">Neohortaea acidophila</name>
    <dbReference type="NCBI Taxonomy" id="245834"/>
    <lineage>
        <taxon>Eukaryota</taxon>
        <taxon>Fungi</taxon>
        <taxon>Dikarya</taxon>
        <taxon>Ascomycota</taxon>
        <taxon>Pezizomycotina</taxon>
        <taxon>Dothideomycetes</taxon>
        <taxon>Dothideomycetidae</taxon>
        <taxon>Mycosphaerellales</taxon>
        <taxon>Teratosphaeriaceae</taxon>
        <taxon>Neohortaea</taxon>
    </lineage>
</organism>
<gene>
    <name evidence="2" type="ORF">BDY17DRAFT_254757</name>
</gene>